<keyword evidence="6" id="KW-1015">Disulfide bond</keyword>
<dbReference type="InterPro" id="IPR000742">
    <property type="entry name" value="EGF"/>
</dbReference>
<evidence type="ECO:0000256" key="3">
    <source>
        <dbReference type="ARBA" id="ARBA00022536"/>
    </source>
</evidence>
<dbReference type="InterPro" id="IPR052080">
    <property type="entry name" value="vWF_C/EGF_Fibrillin"/>
</dbReference>
<proteinExistence type="predicted"/>
<dbReference type="FunFam" id="2.10.25.10:FF:000506">
    <property type="entry name" value="Adhesion G protein-coupled receptor E1"/>
    <property type="match status" value="1"/>
</dbReference>
<dbReference type="GO" id="GO:0005509">
    <property type="term" value="F:calcium ion binding"/>
    <property type="evidence" value="ECO:0007669"/>
    <property type="project" value="InterPro"/>
</dbReference>
<dbReference type="PROSITE" id="PS01186">
    <property type="entry name" value="EGF_2"/>
    <property type="match status" value="3"/>
</dbReference>
<dbReference type="CDD" id="cd00054">
    <property type="entry name" value="EGF_CA"/>
    <property type="match status" value="3"/>
</dbReference>
<keyword evidence="12" id="KW-1185">Reference proteome</keyword>
<evidence type="ECO:0000313" key="11">
    <source>
        <dbReference type="Ensembl" id="ENSPKIP00000004526.1"/>
    </source>
</evidence>
<evidence type="ECO:0000256" key="5">
    <source>
        <dbReference type="ARBA" id="ARBA00022737"/>
    </source>
</evidence>
<dbReference type="InterPro" id="IPR009030">
    <property type="entry name" value="Growth_fac_rcpt_cys_sf"/>
</dbReference>
<dbReference type="SMART" id="SM00179">
    <property type="entry name" value="EGF_CA"/>
    <property type="match status" value="4"/>
</dbReference>
<feature type="signal peptide" evidence="9">
    <location>
        <begin position="1"/>
        <end position="21"/>
    </location>
</feature>
<dbReference type="SMART" id="SM00181">
    <property type="entry name" value="EGF"/>
    <property type="match status" value="4"/>
</dbReference>
<dbReference type="PROSITE" id="PS00010">
    <property type="entry name" value="ASX_HYDROXYL"/>
    <property type="match status" value="4"/>
</dbReference>
<feature type="chain" id="PRO_5017447133" description="EGF-like domain-containing protein" evidence="9">
    <location>
        <begin position="22"/>
        <end position="209"/>
    </location>
</feature>
<dbReference type="FunFam" id="2.10.25.10:FF:000038">
    <property type="entry name" value="Fibrillin 2"/>
    <property type="match status" value="2"/>
</dbReference>
<dbReference type="Gene3D" id="2.10.25.10">
    <property type="entry name" value="Laminin"/>
    <property type="match status" value="4"/>
</dbReference>
<organism evidence="11 12">
    <name type="scientific">Paramormyrops kingsleyae</name>
    <dbReference type="NCBI Taxonomy" id="1676925"/>
    <lineage>
        <taxon>Eukaryota</taxon>
        <taxon>Metazoa</taxon>
        <taxon>Chordata</taxon>
        <taxon>Craniata</taxon>
        <taxon>Vertebrata</taxon>
        <taxon>Euteleostomi</taxon>
        <taxon>Actinopterygii</taxon>
        <taxon>Neopterygii</taxon>
        <taxon>Teleostei</taxon>
        <taxon>Osteoglossocephala</taxon>
        <taxon>Osteoglossomorpha</taxon>
        <taxon>Osteoglossiformes</taxon>
        <taxon>Mormyridae</taxon>
        <taxon>Paramormyrops</taxon>
    </lineage>
</organism>
<evidence type="ECO:0000256" key="2">
    <source>
        <dbReference type="ARBA" id="ARBA00022525"/>
    </source>
</evidence>
<dbReference type="InterPro" id="IPR000152">
    <property type="entry name" value="EGF-type_Asp/Asn_hydroxyl_site"/>
</dbReference>
<dbReference type="GO" id="GO:0030855">
    <property type="term" value="P:epithelial cell differentiation"/>
    <property type="evidence" value="ECO:0007669"/>
    <property type="project" value="UniProtKB-ARBA"/>
</dbReference>
<comment type="caution">
    <text evidence="8">Lacks conserved residue(s) required for the propagation of feature annotation.</text>
</comment>
<dbReference type="Ensembl" id="ENSPKIT00000028510.1">
    <property type="protein sequence ID" value="ENSPKIP00000004526.1"/>
    <property type="gene ID" value="ENSPKIG00000021596.1"/>
</dbReference>
<evidence type="ECO:0000256" key="4">
    <source>
        <dbReference type="ARBA" id="ARBA00022729"/>
    </source>
</evidence>
<evidence type="ECO:0000256" key="6">
    <source>
        <dbReference type="ARBA" id="ARBA00023157"/>
    </source>
</evidence>
<reference evidence="11" key="1">
    <citation type="submission" date="2025-08" db="UniProtKB">
        <authorList>
            <consortium name="Ensembl"/>
        </authorList>
    </citation>
    <scope>IDENTIFICATION</scope>
</reference>
<dbReference type="PANTHER" id="PTHR47333">
    <property type="entry name" value="VON WILLEBRAND FACTOR C AND EGF DOMAIN-CONTAINING PROTEIN"/>
    <property type="match status" value="1"/>
</dbReference>
<dbReference type="GeneTree" id="ENSGT00940000164218"/>
<keyword evidence="7" id="KW-0325">Glycoprotein</keyword>
<evidence type="ECO:0000256" key="8">
    <source>
        <dbReference type="PROSITE-ProRule" id="PRU00076"/>
    </source>
</evidence>
<evidence type="ECO:0000256" key="9">
    <source>
        <dbReference type="SAM" id="SignalP"/>
    </source>
</evidence>
<dbReference type="AlphaFoldDB" id="A0A3B3QGI5"/>
<keyword evidence="2" id="KW-0964">Secreted</keyword>
<evidence type="ECO:0000256" key="7">
    <source>
        <dbReference type="ARBA" id="ARBA00023180"/>
    </source>
</evidence>
<dbReference type="Pfam" id="PF07645">
    <property type="entry name" value="EGF_CA"/>
    <property type="match status" value="4"/>
</dbReference>
<protein>
    <recommendedName>
        <fullName evidence="10">EGF-like domain-containing protein</fullName>
    </recommendedName>
</protein>
<dbReference type="PROSITE" id="PS50026">
    <property type="entry name" value="EGF_3"/>
    <property type="match status" value="4"/>
</dbReference>
<reference evidence="11" key="2">
    <citation type="submission" date="2025-09" db="UniProtKB">
        <authorList>
            <consortium name="Ensembl"/>
        </authorList>
    </citation>
    <scope>IDENTIFICATION</scope>
</reference>
<feature type="domain" description="EGF-like" evidence="10">
    <location>
        <begin position="62"/>
        <end position="103"/>
    </location>
</feature>
<dbReference type="GO" id="GO:0005576">
    <property type="term" value="C:extracellular region"/>
    <property type="evidence" value="ECO:0007669"/>
    <property type="project" value="UniProtKB-SubCell"/>
</dbReference>
<dbReference type="InterPro" id="IPR049883">
    <property type="entry name" value="NOTCH1_EGF-like"/>
</dbReference>
<dbReference type="SUPFAM" id="SSF57184">
    <property type="entry name" value="Growth factor receptor domain"/>
    <property type="match status" value="1"/>
</dbReference>
<name>A0A3B3QGI5_9TELE</name>
<accession>A0A3B3QGI5</accession>
<evidence type="ECO:0000259" key="10">
    <source>
        <dbReference type="PROSITE" id="PS50026"/>
    </source>
</evidence>
<evidence type="ECO:0000256" key="1">
    <source>
        <dbReference type="ARBA" id="ARBA00004613"/>
    </source>
</evidence>
<dbReference type="PROSITE" id="PS01187">
    <property type="entry name" value="EGF_CA"/>
    <property type="match status" value="2"/>
</dbReference>
<keyword evidence="4 9" id="KW-0732">Signal</keyword>
<feature type="domain" description="EGF-like" evidence="10">
    <location>
        <begin position="145"/>
        <end position="183"/>
    </location>
</feature>
<comment type="subcellular location">
    <subcellularLocation>
        <location evidence="1">Secreted</location>
    </subcellularLocation>
</comment>
<evidence type="ECO:0000313" key="12">
    <source>
        <dbReference type="Proteomes" id="UP000261540"/>
    </source>
</evidence>
<dbReference type="SUPFAM" id="SSF57196">
    <property type="entry name" value="EGF/Laminin"/>
    <property type="match status" value="1"/>
</dbReference>
<dbReference type="InterPro" id="IPR001881">
    <property type="entry name" value="EGF-like_Ca-bd_dom"/>
</dbReference>
<dbReference type="Proteomes" id="UP000261540">
    <property type="component" value="Unplaced"/>
</dbReference>
<feature type="domain" description="EGF-like" evidence="10">
    <location>
        <begin position="22"/>
        <end position="61"/>
    </location>
</feature>
<keyword evidence="3 8" id="KW-0245">EGF-like domain</keyword>
<dbReference type="FunFam" id="2.10.25.10:FF:000003">
    <property type="entry name" value="fibrillin-1 isoform X1"/>
    <property type="match status" value="1"/>
</dbReference>
<dbReference type="PANTHER" id="PTHR47333:SF4">
    <property type="entry name" value="EGF-LIKE DOMAIN-CONTAINING PROTEIN"/>
    <property type="match status" value="1"/>
</dbReference>
<sequence length="209" mass="22821">ANAYIIFSFICYCLWVYPTQLDINECLDSFTCPENTMCRNTEGGYLCPCNLGFSSNGSLCEDIDECSTPEQDWLCTNGTCVNTPGSFLCLCEEGFHSANTGCQDVDECADSPAVCGPHSSCLNTIGFYECPCDKGFESNATECTDIDECAKQENLCPAHAECVNTDGHFLCSCRWGTTQSRPQGPTPTLPTSCTLRDSLSWESHTTESM</sequence>
<dbReference type="InterPro" id="IPR018097">
    <property type="entry name" value="EGF_Ca-bd_CS"/>
</dbReference>
<dbReference type="STRING" id="1676925.ENSPKIP00000004526"/>
<feature type="domain" description="EGF-like" evidence="10">
    <location>
        <begin position="104"/>
        <end position="144"/>
    </location>
</feature>
<keyword evidence="5" id="KW-0677">Repeat</keyword>